<proteinExistence type="predicted"/>
<organism evidence="1 2">
    <name type="scientific">Adonisia turfae CCMR0082</name>
    <dbReference type="NCBI Taxonomy" id="2304604"/>
    <lineage>
        <taxon>Bacteria</taxon>
        <taxon>Bacillati</taxon>
        <taxon>Cyanobacteriota</taxon>
        <taxon>Adonisia</taxon>
        <taxon>Adonisia turfae</taxon>
    </lineage>
</organism>
<dbReference type="AlphaFoldDB" id="A0A6M0S789"/>
<protein>
    <submittedName>
        <fullName evidence="1">Uncharacterized protein</fullName>
    </submittedName>
</protein>
<evidence type="ECO:0000313" key="2">
    <source>
        <dbReference type="Proteomes" id="UP000473574"/>
    </source>
</evidence>
<name>A0A6M0S789_9CYAN</name>
<dbReference type="Proteomes" id="UP000473574">
    <property type="component" value="Unassembled WGS sequence"/>
</dbReference>
<sequence>MDKQLFERLAGIVDCTNEQLAHTTAINHKLLQRIEDLTNELQELKSKATVKTWYSTSEVIHAQLLPVYSHRDNLTRAAREGRVFLPGKEVIKPEGSREWLFKVRAIIKRWEREALQAG</sequence>
<dbReference type="RefSeq" id="WP_163664518.1">
    <property type="nucleotide sequence ID" value="NZ_QZCE01000002.1"/>
</dbReference>
<evidence type="ECO:0000313" key="1">
    <source>
        <dbReference type="EMBL" id="NEZ64329.1"/>
    </source>
</evidence>
<accession>A0A6M0S789</accession>
<comment type="caution">
    <text evidence="1">The sequence shown here is derived from an EMBL/GenBank/DDBJ whole genome shotgun (WGS) entry which is preliminary data.</text>
</comment>
<dbReference type="EMBL" id="QZCE01000002">
    <property type="protein sequence ID" value="NEZ64329.1"/>
    <property type="molecule type" value="Genomic_DNA"/>
</dbReference>
<gene>
    <name evidence="1" type="ORF">D0962_16270</name>
</gene>
<reference evidence="1 2" key="1">
    <citation type="journal article" date="2020" name="Microb. Ecol.">
        <title>Ecogenomics of the Marine Benthic Filamentous Cyanobacterium Adonisia.</title>
        <authorList>
            <person name="Walter J.M."/>
            <person name="Coutinho F.H."/>
            <person name="Leomil L."/>
            <person name="Hargreaves P.I."/>
            <person name="Campeao M.E."/>
            <person name="Vieira V.V."/>
            <person name="Silva B.S."/>
            <person name="Fistarol G.O."/>
            <person name="Salomon P.S."/>
            <person name="Sawabe T."/>
            <person name="Mino S."/>
            <person name="Hosokawa M."/>
            <person name="Miyashita H."/>
            <person name="Maruyama F."/>
            <person name="van Verk M.C."/>
            <person name="Dutilh B.E."/>
            <person name="Thompson C.C."/>
            <person name="Thompson F.L."/>
        </authorList>
    </citation>
    <scope>NUCLEOTIDE SEQUENCE [LARGE SCALE GENOMIC DNA]</scope>
    <source>
        <strain evidence="1 2">CCMR0082</strain>
    </source>
</reference>